<evidence type="ECO:0000313" key="1">
    <source>
        <dbReference type="EMBL" id="SPR97376.1"/>
    </source>
</evidence>
<dbReference type="AlphaFoldDB" id="A0A375J132"/>
<evidence type="ECO:0000313" key="2">
    <source>
        <dbReference type="Proteomes" id="UP000256805"/>
    </source>
</evidence>
<organism evidence="1 2">
    <name type="scientific">Cupriavidus taiwanensis</name>
    <dbReference type="NCBI Taxonomy" id="164546"/>
    <lineage>
        <taxon>Bacteria</taxon>
        <taxon>Pseudomonadati</taxon>
        <taxon>Pseudomonadota</taxon>
        <taxon>Betaproteobacteria</taxon>
        <taxon>Burkholderiales</taxon>
        <taxon>Burkholderiaceae</taxon>
        <taxon>Cupriavidus</taxon>
    </lineage>
</organism>
<accession>A0A375J132</accession>
<reference evidence="1 2" key="1">
    <citation type="submission" date="2018-01" db="EMBL/GenBank/DDBJ databases">
        <authorList>
            <person name="Gaut B.S."/>
            <person name="Morton B.R."/>
            <person name="Clegg M.T."/>
            <person name="Duvall M.R."/>
        </authorList>
    </citation>
    <scope>NUCLEOTIDE SEQUENCE [LARGE SCALE GENOMIC DNA]</scope>
    <source>
        <strain evidence="1">Cupriavidus taiwanensis cmp 52</strain>
    </source>
</reference>
<sequence length="76" mass="8650">MIGRIYARLVLWLIAPAIAEHHRRLAQIGALEKSRWVALGFRGAFQAAQMGDAYWRARGYPGGFQEVRERLSQRPG</sequence>
<dbReference type="Proteomes" id="UP000256805">
    <property type="component" value="Unassembled WGS sequence"/>
</dbReference>
<protein>
    <submittedName>
        <fullName evidence="1">Uncharacterized protein</fullName>
    </submittedName>
</protein>
<proteinExistence type="predicted"/>
<name>A0A375J132_9BURK</name>
<gene>
    <name evidence="1" type="ORF">CBM2634_A170106</name>
</gene>
<dbReference type="EMBL" id="OVTA01000009">
    <property type="protein sequence ID" value="SPR97376.1"/>
    <property type="molecule type" value="Genomic_DNA"/>
</dbReference>